<dbReference type="AlphaFoldDB" id="A0A7X6DMR4"/>
<keyword evidence="2" id="KW-1185">Reference proteome</keyword>
<gene>
    <name evidence="1" type="ORF">MNODULE_04960</name>
</gene>
<evidence type="ECO:0000313" key="1">
    <source>
        <dbReference type="EMBL" id="NKE70093.1"/>
    </source>
</evidence>
<protein>
    <submittedName>
        <fullName evidence="1">Uncharacterized protein</fullName>
    </submittedName>
</protein>
<proteinExistence type="predicted"/>
<dbReference type="EMBL" id="VTOW01000001">
    <property type="protein sequence ID" value="NKE70093.1"/>
    <property type="molecule type" value="Genomic_DNA"/>
</dbReference>
<accession>A0A7X6DMR4</accession>
<comment type="caution">
    <text evidence="1">The sequence shown here is derived from an EMBL/GenBank/DDBJ whole genome shotgun (WGS) entry which is preliminary data.</text>
</comment>
<sequence length="81" mass="9459">MKEPIWIRERRPPEPPPLSLHPVLTIRKRGIRQIREVRTLIGRLPHLLAHVGGERDSASIEIILMRYRLLILLFSVSILKP</sequence>
<organism evidence="1 2">
    <name type="scientific">Candidatus Manganitrophus noduliformans</name>
    <dbReference type="NCBI Taxonomy" id="2606439"/>
    <lineage>
        <taxon>Bacteria</taxon>
        <taxon>Pseudomonadati</taxon>
        <taxon>Nitrospirota</taxon>
        <taxon>Nitrospiria</taxon>
        <taxon>Candidatus Troglogloeales</taxon>
        <taxon>Candidatus Manganitrophaceae</taxon>
        <taxon>Candidatus Manganitrophus</taxon>
    </lineage>
</organism>
<reference evidence="1 2" key="1">
    <citation type="journal article" date="2020" name="Nature">
        <title>Bacterial chemolithoautotrophy via manganese oxidation.</title>
        <authorList>
            <person name="Yu H."/>
            <person name="Leadbetter J.R."/>
        </authorList>
    </citation>
    <scope>NUCLEOTIDE SEQUENCE [LARGE SCALE GENOMIC DNA]</scope>
    <source>
        <strain evidence="1 2">Mn-1</strain>
    </source>
</reference>
<name>A0A7X6DMR4_9BACT</name>
<evidence type="ECO:0000313" key="2">
    <source>
        <dbReference type="Proteomes" id="UP000534783"/>
    </source>
</evidence>
<dbReference type="Proteomes" id="UP000534783">
    <property type="component" value="Unassembled WGS sequence"/>
</dbReference>
<dbReference type="RefSeq" id="WP_168058358.1">
    <property type="nucleotide sequence ID" value="NZ_VTOW01000001.1"/>
</dbReference>